<evidence type="ECO:0000256" key="1">
    <source>
        <dbReference type="ARBA" id="ARBA00022614"/>
    </source>
</evidence>
<keyword evidence="4" id="KW-0378">Hydrolase</keyword>
<dbReference type="RefSeq" id="WP_024980472.1">
    <property type="nucleotide sequence ID" value="NZ_FOUT01000001.1"/>
</dbReference>
<name>A0A1I4QVN9_9FLAO</name>
<dbReference type="InterPro" id="IPR008979">
    <property type="entry name" value="Galactose-bd-like_sf"/>
</dbReference>
<dbReference type="Gene3D" id="2.60.120.260">
    <property type="entry name" value="Galactose-binding domain-like"/>
    <property type="match status" value="1"/>
</dbReference>
<feature type="domain" description="CBM-cenC" evidence="6">
    <location>
        <begin position="21"/>
        <end position="142"/>
    </location>
</feature>
<gene>
    <name evidence="8" type="ORF">SAMN05444143_10176</name>
</gene>
<dbReference type="PANTHER" id="PTHR47566">
    <property type="match status" value="1"/>
</dbReference>
<feature type="domain" description="Secretion system C-terminal sorting" evidence="7">
    <location>
        <begin position="1429"/>
        <end position="1492"/>
    </location>
</feature>
<keyword evidence="9" id="KW-1185">Reference proteome</keyword>
<dbReference type="SUPFAM" id="SSF49785">
    <property type="entry name" value="Galactose-binding domain-like"/>
    <property type="match status" value="1"/>
</dbReference>
<dbReference type="Proteomes" id="UP000182961">
    <property type="component" value="Unassembled WGS sequence"/>
</dbReference>
<dbReference type="NCBIfam" id="TIGR04183">
    <property type="entry name" value="Por_Secre_tail"/>
    <property type="match status" value="1"/>
</dbReference>
<reference evidence="9" key="1">
    <citation type="submission" date="2016-10" db="EMBL/GenBank/DDBJ databases">
        <authorList>
            <person name="Varghese N."/>
            <person name="Submissions S."/>
        </authorList>
    </citation>
    <scope>NUCLEOTIDE SEQUENCE [LARGE SCALE GENOMIC DNA]</scope>
    <source>
        <strain evidence="9">DSM 4002</strain>
    </source>
</reference>
<dbReference type="EMBL" id="FOUT01000001">
    <property type="protein sequence ID" value="SFM44144.1"/>
    <property type="molecule type" value="Genomic_DNA"/>
</dbReference>
<dbReference type="InterPro" id="IPR026444">
    <property type="entry name" value="Secre_tail"/>
</dbReference>
<dbReference type="GO" id="GO:0016798">
    <property type="term" value="F:hydrolase activity, acting on glycosyl bonds"/>
    <property type="evidence" value="ECO:0007669"/>
    <property type="project" value="InterPro"/>
</dbReference>
<dbReference type="InterPro" id="IPR003305">
    <property type="entry name" value="CenC_carb-bd"/>
</dbReference>
<evidence type="ECO:0000256" key="2">
    <source>
        <dbReference type="ARBA" id="ARBA00022729"/>
    </source>
</evidence>
<evidence type="ECO:0000313" key="9">
    <source>
        <dbReference type="Proteomes" id="UP000182961"/>
    </source>
</evidence>
<organism evidence="8 9">
    <name type="scientific">Flavobacterium succinicans</name>
    <dbReference type="NCBI Taxonomy" id="29536"/>
    <lineage>
        <taxon>Bacteria</taxon>
        <taxon>Pseudomonadati</taxon>
        <taxon>Bacteroidota</taxon>
        <taxon>Flavobacteriia</taxon>
        <taxon>Flavobacteriales</taxon>
        <taxon>Flavobacteriaceae</taxon>
        <taxon>Flavobacterium</taxon>
    </lineage>
</organism>
<keyword evidence="3" id="KW-0677">Repeat</keyword>
<evidence type="ECO:0000256" key="4">
    <source>
        <dbReference type="ARBA" id="ARBA00022801"/>
    </source>
</evidence>
<feature type="signal peptide" evidence="5">
    <location>
        <begin position="1"/>
        <end position="20"/>
    </location>
</feature>
<evidence type="ECO:0000256" key="3">
    <source>
        <dbReference type="ARBA" id="ARBA00022737"/>
    </source>
</evidence>
<evidence type="ECO:0000259" key="7">
    <source>
        <dbReference type="Pfam" id="PF18962"/>
    </source>
</evidence>
<dbReference type="SUPFAM" id="SSF52058">
    <property type="entry name" value="L domain-like"/>
    <property type="match status" value="4"/>
</dbReference>
<sequence>MKTKLLLLFLFLTITLQAQTNLVPNGDFENWTSSSQPDKWFRSFSGLVFQSTSAQNGSSSTKMQITSGTLNFINSEFFPVVAGKTYRIRMYHKLVTGTFSTIELSLYHQPGTFKEEIAKKTTAVTSSTEWRKLEFDYTPTVSESIEVDIWTTGTLNSEILVDNVSVVDVAEPVQQYTIIPDVNFEKKLIALGHDSGIPDGKVLTDKINKVTNLYMPLSNISDLTGIQDFVGLKSLNCSNNQLTNLDVTKNVALTELICSSNKLTNLNLSNNLALINLYCSYNQLTNLDITKNVALKKLSCEVNQLTSLDLTKNFAITDLSCRSNKLTSLDLLSNTALVKLDCEFNSLTNIDLSKNIALEYLFCETNALTILDVSKNIALKNLDFDNNNIKELNLSNNKELTNLSGNRNKLISLNLTQNTKLVSVWVLSNELKTLDVSENTLLKDLNIQRNNLTTLDLSKNSELTTLYLNDNSVSTLDVSKNINLRTLYAERNNISYLDISKNVLLASVNLNNNKIESLDFSKNTLLKDITLDYNRNLNNLNLKNGNNTKITTLKLNGNINLTCVSVDNKIYSDEKWNSFKESWTNFSEDCRAFTTIPDSNFEKKLIALGIDLDGENGKVLTSSIAQVKTLDVSNSVIVNLMGIQDFAKLETLNCKNNELLYLDLSQNTFLNSINCSNNKLISLDLKNGKNSLIDKNSSSFINNSSLICIQVDDENYSNTNWSSLKDTASKYNTLCNSFVSIPDSNFEDKLISLGIDKDGKNARVLASSIASITTLEVSSSKISDLSGIQGFIALKELNCSSNNLKRIELEKNTSLTSLNVSANQLLNLDLSKNNLLENLICASNNLFSLNLKNGNNAKMQNMSSGNFKNNPSLTCIQVDDIAFSKSNWSDAKETTASYSTSCVENTFTLIPDANFENELIKKGIDKDGFNGGVLTSSINKLKELSITRPSNFVTDAIQDLTGIQDFVALEKLEVNYNYVSKIDLSKNVLLKNLNLEGNRLSELDLSKNVLLNKINVGYNRLTQIDLTKNASLIEFNCANNKLISLDFSFNPQLNYLYSRENKLNNLNLTKNPRIYYLNCDFNELTTLDVSNNLSLQYFFCAKNKLKDLSVTKNLSLSQFGCDGNLLTNIDVSKNVNLYSFTCGGNQLTTLDVSKNLLLGSLYCYSNQLTKLDLTNNLSLFTLFCYSNQLTYLNVSRNKKLEILNCNDNNLTNLNIKNGNNLKFNSQYTDFTKNTNLTCIQVDDVEYSNSNWKLLKDVTAFYSLACGAAIELPSNNFVLETKGESCFNSNNGEINITSSSNYTFEAKINTTIYPFTNNSLKVSNLAPGTYTVIITIPGETFEQIFTIVIPKGATITGKSSLSAEKVAVEIATGTAPYKVFLNGVEQFETNATSFTVDAKTGGLLEVKTAKACEGIYAKDIAALTGTVSAFPNPTSGAFEIEIPAINKEVSISIYSLEGQLISNKIYAVENGKVQLSLDNQPAGIYMTKVEFDRPVYVKIIKK</sequence>
<dbReference type="Gene3D" id="3.80.10.10">
    <property type="entry name" value="Ribonuclease Inhibitor"/>
    <property type="match status" value="6"/>
</dbReference>
<dbReference type="InterPro" id="IPR052574">
    <property type="entry name" value="CDIRP"/>
</dbReference>
<evidence type="ECO:0000256" key="5">
    <source>
        <dbReference type="SAM" id="SignalP"/>
    </source>
</evidence>
<protein>
    <submittedName>
        <fullName evidence="8">Por secretion system C-terminal sorting domain-containing protein</fullName>
    </submittedName>
</protein>
<dbReference type="Pfam" id="PF18962">
    <property type="entry name" value="Por_Secre_tail"/>
    <property type="match status" value="1"/>
</dbReference>
<accession>A0A1I4QVN9</accession>
<proteinExistence type="predicted"/>
<dbReference type="eggNOG" id="COG1874">
    <property type="taxonomic scope" value="Bacteria"/>
</dbReference>
<feature type="chain" id="PRO_5010267839" evidence="5">
    <location>
        <begin position="21"/>
        <end position="1501"/>
    </location>
</feature>
<dbReference type="GO" id="GO:0035591">
    <property type="term" value="F:signaling adaptor activity"/>
    <property type="evidence" value="ECO:0007669"/>
    <property type="project" value="TreeGrafter"/>
</dbReference>
<dbReference type="InterPro" id="IPR032675">
    <property type="entry name" value="LRR_dom_sf"/>
</dbReference>
<dbReference type="Pfam" id="PF02018">
    <property type="entry name" value="CBM_4_9"/>
    <property type="match status" value="1"/>
</dbReference>
<dbReference type="PANTHER" id="PTHR47566:SF1">
    <property type="entry name" value="PROTEIN NUD1"/>
    <property type="match status" value="1"/>
</dbReference>
<keyword evidence="1" id="KW-0433">Leucine-rich repeat</keyword>
<keyword evidence="2 5" id="KW-0732">Signal</keyword>
<dbReference type="eggNOG" id="COG4886">
    <property type="taxonomic scope" value="Bacteria"/>
</dbReference>
<evidence type="ECO:0000313" key="8">
    <source>
        <dbReference type="EMBL" id="SFM44144.1"/>
    </source>
</evidence>
<evidence type="ECO:0000259" key="6">
    <source>
        <dbReference type="Pfam" id="PF02018"/>
    </source>
</evidence>